<reference evidence="1 2" key="1">
    <citation type="journal article" date="2006" name="Science">
        <title>Phytophthora genome sequences uncover evolutionary origins and mechanisms of pathogenesis.</title>
        <authorList>
            <person name="Tyler B.M."/>
            <person name="Tripathy S."/>
            <person name="Zhang X."/>
            <person name="Dehal P."/>
            <person name="Jiang R.H."/>
            <person name="Aerts A."/>
            <person name="Arredondo F.D."/>
            <person name="Baxter L."/>
            <person name="Bensasson D."/>
            <person name="Beynon J.L."/>
            <person name="Chapman J."/>
            <person name="Damasceno C.M."/>
            <person name="Dorrance A.E."/>
            <person name="Dou D."/>
            <person name="Dickerman A.W."/>
            <person name="Dubchak I.L."/>
            <person name="Garbelotto M."/>
            <person name="Gijzen M."/>
            <person name="Gordon S.G."/>
            <person name="Govers F."/>
            <person name="Grunwald N.J."/>
            <person name="Huang W."/>
            <person name="Ivors K.L."/>
            <person name="Jones R.W."/>
            <person name="Kamoun S."/>
            <person name="Krampis K."/>
            <person name="Lamour K.H."/>
            <person name="Lee M.K."/>
            <person name="McDonald W.H."/>
            <person name="Medina M."/>
            <person name="Meijer H.J."/>
            <person name="Nordberg E.K."/>
            <person name="Maclean D.J."/>
            <person name="Ospina-Giraldo M.D."/>
            <person name="Morris P.F."/>
            <person name="Phuntumart V."/>
            <person name="Putnam N.H."/>
            <person name="Rash S."/>
            <person name="Rose J.K."/>
            <person name="Sakihama Y."/>
            <person name="Salamov A.A."/>
            <person name="Savidor A."/>
            <person name="Scheuring C.F."/>
            <person name="Smith B.M."/>
            <person name="Sobral B.W."/>
            <person name="Terry A."/>
            <person name="Torto-Alalibo T.A."/>
            <person name="Win J."/>
            <person name="Xu Z."/>
            <person name="Zhang H."/>
            <person name="Grigoriev I.V."/>
            <person name="Rokhsar D.S."/>
            <person name="Boore J.L."/>
        </authorList>
    </citation>
    <scope>NUCLEOTIDE SEQUENCE [LARGE SCALE GENOMIC DNA]</scope>
    <source>
        <strain evidence="1 2">P6497</strain>
    </source>
</reference>
<dbReference type="PANTHER" id="PTHR31973:SF187">
    <property type="entry name" value="MUTATOR TRANSPOSASE MUDRA PROTEIN"/>
    <property type="match status" value="1"/>
</dbReference>
<dbReference type="AlphaFoldDB" id="G4YZ88"/>
<dbReference type="EMBL" id="JH159152">
    <property type="protein sequence ID" value="EGZ23946.1"/>
    <property type="molecule type" value="Genomic_DNA"/>
</dbReference>
<organism evidence="1 2">
    <name type="scientific">Phytophthora sojae (strain P6497)</name>
    <name type="common">Soybean stem and root rot agent</name>
    <name type="synonym">Phytophthora megasperma f. sp. glycines</name>
    <dbReference type="NCBI Taxonomy" id="1094619"/>
    <lineage>
        <taxon>Eukaryota</taxon>
        <taxon>Sar</taxon>
        <taxon>Stramenopiles</taxon>
        <taxon>Oomycota</taxon>
        <taxon>Peronosporomycetes</taxon>
        <taxon>Peronosporales</taxon>
        <taxon>Peronosporaceae</taxon>
        <taxon>Phytophthora</taxon>
    </lineage>
</organism>
<dbReference type="PANTHER" id="PTHR31973">
    <property type="entry name" value="POLYPROTEIN, PUTATIVE-RELATED"/>
    <property type="match status" value="1"/>
</dbReference>
<dbReference type="InParanoid" id="G4YZ88"/>
<keyword evidence="2" id="KW-1185">Reference proteome</keyword>
<dbReference type="KEGG" id="psoj:PHYSODRAFT_479307"/>
<dbReference type="GeneID" id="20655117"/>
<protein>
    <recommendedName>
        <fullName evidence="3">Transposase MuDR plant domain-containing protein</fullName>
    </recommendedName>
</protein>
<dbReference type="Proteomes" id="UP000002640">
    <property type="component" value="Unassembled WGS sequence"/>
</dbReference>
<evidence type="ECO:0000313" key="1">
    <source>
        <dbReference type="EMBL" id="EGZ23946.1"/>
    </source>
</evidence>
<proteinExistence type="predicted"/>
<evidence type="ECO:0008006" key="3">
    <source>
        <dbReference type="Google" id="ProtNLM"/>
    </source>
</evidence>
<sequence length="282" mass="31352">MSVDADDISDDGESSDVETLSIGMTFESGTDALHAVQDYALAHGKAVKVKQRSGMHRLIGCTAEGCTFWVKVYRKRRADKTYGPWYISSMNTEHVNCVSSANPTRRQIAELPTFESAVRADYTISAPALAEQVQHRDGISLQKKRRTLYRAREAVHELSSKNLARSYEKIPSYLAQFAARNPGSVAVAERDQQGHFKRAIIVVKVFADAVAARQTVLGVDCSHSKCPAYGGMQMHLVGRDGNLRNLTFAFGLVEAEDVENYTWFFLDVEAEWVRLHGGSYVL</sequence>
<dbReference type="RefSeq" id="XP_009519234.1">
    <property type="nucleotide sequence ID" value="XM_009520939.1"/>
</dbReference>
<name>G4YZ88_PHYSP</name>
<dbReference type="OMA" id="GMHRHIV"/>
<evidence type="ECO:0000313" key="2">
    <source>
        <dbReference type="Proteomes" id="UP000002640"/>
    </source>
</evidence>
<gene>
    <name evidence="1" type="ORF">PHYSODRAFT_479307</name>
</gene>
<accession>G4YZ88</accession>